<dbReference type="PRINTS" id="PR00455">
    <property type="entry name" value="HTHTETR"/>
</dbReference>
<feature type="domain" description="HTH tetR-type" evidence="6">
    <location>
        <begin position="19"/>
        <end position="79"/>
    </location>
</feature>
<keyword evidence="2 4" id="KW-0238">DNA-binding</keyword>
<evidence type="ECO:0000313" key="7">
    <source>
        <dbReference type="EMBL" id="SFU26223.1"/>
    </source>
</evidence>
<proteinExistence type="predicted"/>
<organism evidence="7 8">
    <name type="scientific">Paraburkholderia aspalathi</name>
    <dbReference type="NCBI Taxonomy" id="1324617"/>
    <lineage>
        <taxon>Bacteria</taxon>
        <taxon>Pseudomonadati</taxon>
        <taxon>Pseudomonadota</taxon>
        <taxon>Betaproteobacteria</taxon>
        <taxon>Burkholderiales</taxon>
        <taxon>Burkholderiaceae</taxon>
        <taxon>Paraburkholderia</taxon>
    </lineage>
</organism>
<name>A0A1I7EQQ8_9BURK</name>
<feature type="DNA-binding region" description="H-T-H motif" evidence="4">
    <location>
        <begin position="42"/>
        <end position="61"/>
    </location>
</feature>
<dbReference type="InterPro" id="IPR050109">
    <property type="entry name" value="HTH-type_TetR-like_transc_reg"/>
</dbReference>
<evidence type="ECO:0000256" key="1">
    <source>
        <dbReference type="ARBA" id="ARBA00023015"/>
    </source>
</evidence>
<dbReference type="GO" id="GO:0000976">
    <property type="term" value="F:transcription cis-regulatory region binding"/>
    <property type="evidence" value="ECO:0007669"/>
    <property type="project" value="TreeGrafter"/>
</dbReference>
<feature type="region of interest" description="Disordered" evidence="5">
    <location>
        <begin position="229"/>
        <end position="252"/>
    </location>
</feature>
<dbReference type="InterPro" id="IPR036271">
    <property type="entry name" value="Tet_transcr_reg_TetR-rel_C_sf"/>
</dbReference>
<keyword evidence="1" id="KW-0805">Transcription regulation</keyword>
<dbReference type="Gene3D" id="1.10.357.10">
    <property type="entry name" value="Tetracycline Repressor, domain 2"/>
    <property type="match status" value="1"/>
</dbReference>
<dbReference type="PROSITE" id="PS50977">
    <property type="entry name" value="HTH_TETR_2"/>
    <property type="match status" value="1"/>
</dbReference>
<dbReference type="InterPro" id="IPR015292">
    <property type="entry name" value="Tscrpt_reg_YbiH_C"/>
</dbReference>
<dbReference type="Proteomes" id="UP000198844">
    <property type="component" value="Unassembled WGS sequence"/>
</dbReference>
<dbReference type="SUPFAM" id="SSF48498">
    <property type="entry name" value="Tetracyclin repressor-like, C-terminal domain"/>
    <property type="match status" value="1"/>
</dbReference>
<dbReference type="Pfam" id="PF09209">
    <property type="entry name" value="CecR_C"/>
    <property type="match status" value="1"/>
</dbReference>
<evidence type="ECO:0000256" key="4">
    <source>
        <dbReference type="PROSITE-ProRule" id="PRU00335"/>
    </source>
</evidence>
<dbReference type="OrthoDB" id="2356263at2"/>
<dbReference type="InterPro" id="IPR009057">
    <property type="entry name" value="Homeodomain-like_sf"/>
</dbReference>
<evidence type="ECO:0000313" key="8">
    <source>
        <dbReference type="Proteomes" id="UP000198844"/>
    </source>
</evidence>
<dbReference type="RefSeq" id="WP_093646724.1">
    <property type="nucleotide sequence ID" value="NZ_FPBH01000049.1"/>
</dbReference>
<reference evidence="7 8" key="1">
    <citation type="submission" date="2016-10" db="EMBL/GenBank/DDBJ databases">
        <authorList>
            <person name="de Groot N.N."/>
        </authorList>
    </citation>
    <scope>NUCLEOTIDE SEQUENCE [LARGE SCALE GENOMIC DNA]</scope>
    <source>
        <strain evidence="7 8">LMG 27731</strain>
    </source>
</reference>
<dbReference type="InterPro" id="IPR001647">
    <property type="entry name" value="HTH_TetR"/>
</dbReference>
<evidence type="ECO:0000256" key="5">
    <source>
        <dbReference type="SAM" id="MobiDB-lite"/>
    </source>
</evidence>
<dbReference type="SUPFAM" id="SSF46689">
    <property type="entry name" value="Homeodomain-like"/>
    <property type="match status" value="1"/>
</dbReference>
<keyword evidence="3" id="KW-0804">Transcription</keyword>
<dbReference type="AlphaFoldDB" id="A0A1I7EQQ8"/>
<evidence type="ECO:0000256" key="3">
    <source>
        <dbReference type="ARBA" id="ARBA00023163"/>
    </source>
</evidence>
<evidence type="ECO:0000256" key="2">
    <source>
        <dbReference type="ARBA" id="ARBA00023125"/>
    </source>
</evidence>
<dbReference type="PANTHER" id="PTHR30055:SF234">
    <property type="entry name" value="HTH-TYPE TRANSCRIPTIONAL REGULATOR BETI"/>
    <property type="match status" value="1"/>
</dbReference>
<protein>
    <submittedName>
        <fullName evidence="7">Transcriptional regulator, TetR family</fullName>
    </submittedName>
</protein>
<dbReference type="Pfam" id="PF00440">
    <property type="entry name" value="TetR_N"/>
    <property type="match status" value="1"/>
</dbReference>
<dbReference type="EMBL" id="FPBH01000049">
    <property type="protein sequence ID" value="SFU26223.1"/>
    <property type="molecule type" value="Genomic_DNA"/>
</dbReference>
<dbReference type="PANTHER" id="PTHR30055">
    <property type="entry name" value="HTH-TYPE TRANSCRIPTIONAL REGULATOR RUTR"/>
    <property type="match status" value="1"/>
</dbReference>
<gene>
    <name evidence="7" type="ORF">SAMN05192563_104942</name>
</gene>
<sequence length="252" mass="28154">MNTERRLRRSPEGGYARGDRTRHRIIEAAIELFVEHGFGGASTRDIAARAGVNAPALQYYFENKEGVYRACLEALADDAWKAFGPVVKHAEEALRENADAAALIDAFMRIQEAIADTVLAKANIPGRRLFFAREQAGHEPESATQILTGRIREPLNDASTALVARISGHAADDPVTLIRTFSLHGQLVIFHVAHRSTLTVFGWNRIDAEKTEQIKSTIREQTRTLLEQWSRERDEGRTPVVQTTGRAKSREQ</sequence>
<dbReference type="GO" id="GO:0003700">
    <property type="term" value="F:DNA-binding transcription factor activity"/>
    <property type="evidence" value="ECO:0007669"/>
    <property type="project" value="TreeGrafter"/>
</dbReference>
<accession>A0A1I7EQQ8</accession>
<evidence type="ECO:0000259" key="6">
    <source>
        <dbReference type="PROSITE" id="PS50977"/>
    </source>
</evidence>
<dbReference type="Gene3D" id="1.10.10.60">
    <property type="entry name" value="Homeodomain-like"/>
    <property type="match status" value="1"/>
</dbReference>